<feature type="domain" description="Beta-lactamase-related" evidence="1">
    <location>
        <begin position="6"/>
        <end position="358"/>
    </location>
</feature>
<protein>
    <submittedName>
        <fullName evidence="2">Serine hydrolase</fullName>
    </submittedName>
</protein>
<accession>A0A919Q253</accession>
<proteinExistence type="predicted"/>
<dbReference type="Proteomes" id="UP000660611">
    <property type="component" value="Unassembled WGS sequence"/>
</dbReference>
<dbReference type="InterPro" id="IPR012338">
    <property type="entry name" value="Beta-lactam/transpept-like"/>
</dbReference>
<dbReference type="GO" id="GO:0016787">
    <property type="term" value="F:hydrolase activity"/>
    <property type="evidence" value="ECO:0007669"/>
    <property type="project" value="UniProtKB-KW"/>
</dbReference>
<reference evidence="2" key="1">
    <citation type="submission" date="2021-01" db="EMBL/GenBank/DDBJ databases">
        <title>Whole genome shotgun sequence of Dactylosporangium siamense NBRC 106093.</title>
        <authorList>
            <person name="Komaki H."/>
            <person name="Tamura T."/>
        </authorList>
    </citation>
    <scope>NUCLEOTIDE SEQUENCE</scope>
    <source>
        <strain evidence="2">NBRC 106093</strain>
    </source>
</reference>
<evidence type="ECO:0000259" key="1">
    <source>
        <dbReference type="Pfam" id="PF00144"/>
    </source>
</evidence>
<dbReference type="PANTHER" id="PTHR43283">
    <property type="entry name" value="BETA-LACTAMASE-RELATED"/>
    <property type="match status" value="1"/>
</dbReference>
<organism evidence="2 3">
    <name type="scientific">Dactylosporangium siamense</name>
    <dbReference type="NCBI Taxonomy" id="685454"/>
    <lineage>
        <taxon>Bacteria</taxon>
        <taxon>Bacillati</taxon>
        <taxon>Actinomycetota</taxon>
        <taxon>Actinomycetes</taxon>
        <taxon>Micromonosporales</taxon>
        <taxon>Micromonosporaceae</taxon>
        <taxon>Dactylosporangium</taxon>
    </lineage>
</organism>
<keyword evidence="3" id="KW-1185">Reference proteome</keyword>
<evidence type="ECO:0000313" key="2">
    <source>
        <dbReference type="EMBL" id="GIG53018.1"/>
    </source>
</evidence>
<name>A0A919Q253_9ACTN</name>
<dbReference type="InterPro" id="IPR050789">
    <property type="entry name" value="Diverse_Enzym_Activities"/>
</dbReference>
<dbReference type="Pfam" id="PF00144">
    <property type="entry name" value="Beta-lactamase"/>
    <property type="match status" value="1"/>
</dbReference>
<dbReference type="EMBL" id="BONQ01000207">
    <property type="protein sequence ID" value="GIG53018.1"/>
    <property type="molecule type" value="Genomic_DNA"/>
</dbReference>
<comment type="caution">
    <text evidence="2">The sequence shown here is derived from an EMBL/GenBank/DDBJ whole genome shotgun (WGS) entry which is preliminary data.</text>
</comment>
<keyword evidence="2" id="KW-0378">Hydrolase</keyword>
<sequence length="376" mass="40386">MDELYRNMQGLVDRGTVPGLVAAVAGADGPARVEVLGSAAFGGDAAAMRRDTPFRLTSVTKPMVAVAAMMLVEDGLLALDEPVDRLLPELAGPRVLRRLDADVDDTVPARRAITVEDVFTYRMGHGLLLDPAADPPINPPYPVVRAADDLHLTLGRPDPRTPHGVDEWMRRFGTLPLLFQPGERWAYNSSGLILGVLAARAARMPLGDLLRERLFDPLGMASTGFTLPPDRARELPAEYFGGEQQTDVATASDWTREPVFPDGAAGLASTVDDVLAFGRFMLHGGRSLLPSSVVEAMTTNHLTPAQIEGGGMLLGGRGWGYGMSVHADGTYGWEGGYGTTWSNSPATGTVRVLLTQVSDVLFDGTLEEFTRLTVHR</sequence>
<gene>
    <name evidence="2" type="ORF">Dsi01nite_110590</name>
</gene>
<dbReference type="SUPFAM" id="SSF56601">
    <property type="entry name" value="beta-lactamase/transpeptidase-like"/>
    <property type="match status" value="1"/>
</dbReference>
<dbReference type="Gene3D" id="3.40.710.10">
    <property type="entry name" value="DD-peptidase/beta-lactamase superfamily"/>
    <property type="match status" value="1"/>
</dbReference>
<dbReference type="AlphaFoldDB" id="A0A919Q253"/>
<evidence type="ECO:0000313" key="3">
    <source>
        <dbReference type="Proteomes" id="UP000660611"/>
    </source>
</evidence>
<dbReference type="PANTHER" id="PTHR43283:SF3">
    <property type="entry name" value="BETA-LACTAMASE FAMILY PROTEIN (AFU_ORTHOLOGUE AFUA_5G07500)"/>
    <property type="match status" value="1"/>
</dbReference>
<dbReference type="RefSeq" id="WP_203854620.1">
    <property type="nucleotide sequence ID" value="NZ_BAAAVW010000047.1"/>
</dbReference>
<dbReference type="InterPro" id="IPR001466">
    <property type="entry name" value="Beta-lactam-related"/>
</dbReference>